<feature type="signal peptide" evidence="1">
    <location>
        <begin position="1"/>
        <end position="16"/>
    </location>
</feature>
<accession>A0A7W5BEU4</accession>
<evidence type="ECO:0000313" key="2">
    <source>
        <dbReference type="EMBL" id="MBB3121586.1"/>
    </source>
</evidence>
<organism evidence="2 3">
    <name type="scientific">Pseudoduganella violacea</name>
    <dbReference type="NCBI Taxonomy" id="1715466"/>
    <lineage>
        <taxon>Bacteria</taxon>
        <taxon>Pseudomonadati</taxon>
        <taxon>Pseudomonadota</taxon>
        <taxon>Betaproteobacteria</taxon>
        <taxon>Burkholderiales</taxon>
        <taxon>Oxalobacteraceae</taxon>
        <taxon>Telluria group</taxon>
        <taxon>Pseudoduganella</taxon>
    </lineage>
</organism>
<dbReference type="Proteomes" id="UP000541535">
    <property type="component" value="Unassembled WGS sequence"/>
</dbReference>
<keyword evidence="3" id="KW-1185">Reference proteome</keyword>
<dbReference type="EMBL" id="JACHXD010000018">
    <property type="protein sequence ID" value="MBB3121586.1"/>
    <property type="molecule type" value="Genomic_DNA"/>
</dbReference>
<evidence type="ECO:0008006" key="4">
    <source>
        <dbReference type="Google" id="ProtNLM"/>
    </source>
</evidence>
<evidence type="ECO:0000256" key="1">
    <source>
        <dbReference type="SAM" id="SignalP"/>
    </source>
</evidence>
<sequence length="397" mass="43419">MAKAAVVLVLALPAIAGLMKADKSSAENRRLATLPALPHSWQEFLRVPGQLDAWANDHFGMRDGLVRSMTRLRYRLFGEFPTSQVARGRHGRNFLASHSPALPPFSAVTAACGIGTRASPGTVEYINRMFADFHRMGLQPRLLIVPSVPPVYSADMPAWLEQRCASPQTPVTQVLDDPQLVAEARQNIYYPLGEMRAIAARGTSLFPKNWFHWSGPGLGEVAQLSVQHFWQGAAGAAQPPLRTREDWLQSDIAHLFPGLHLGSVVTRPDYEASGVQACRGDACFPDLQGVGDKLGDVSLYRNPAAPARRLVLVTDSFGSMVAGWYARHYRTVEHFATNNMGQLSAEEIGRLKRHLFADAGQTDLLFLYHDGGAIYNVLKAGAEPLHRDAASTVVAAH</sequence>
<evidence type="ECO:0000313" key="3">
    <source>
        <dbReference type="Proteomes" id="UP000541535"/>
    </source>
</evidence>
<dbReference type="RefSeq" id="WP_183443298.1">
    <property type="nucleotide sequence ID" value="NZ_JACHXD010000018.1"/>
</dbReference>
<feature type="chain" id="PRO_5030559492" description="AlgX/AlgJ SGNH hydrolase-like domain-containing protein" evidence="1">
    <location>
        <begin position="17"/>
        <end position="397"/>
    </location>
</feature>
<comment type="caution">
    <text evidence="2">The sequence shown here is derived from an EMBL/GenBank/DDBJ whole genome shotgun (WGS) entry which is preliminary data.</text>
</comment>
<name>A0A7W5BEU4_9BURK</name>
<gene>
    <name evidence="2" type="ORF">FHS03_004664</name>
</gene>
<keyword evidence="1" id="KW-0732">Signal</keyword>
<reference evidence="2 3" key="1">
    <citation type="submission" date="2020-08" db="EMBL/GenBank/DDBJ databases">
        <title>Genomic Encyclopedia of Type Strains, Phase III (KMG-III): the genomes of soil and plant-associated and newly described type strains.</title>
        <authorList>
            <person name="Whitman W."/>
        </authorList>
    </citation>
    <scope>NUCLEOTIDE SEQUENCE [LARGE SCALE GENOMIC DNA]</scope>
    <source>
        <strain evidence="2 3">CECT 8897</strain>
    </source>
</reference>
<protein>
    <recommendedName>
        <fullName evidence="4">AlgX/AlgJ SGNH hydrolase-like domain-containing protein</fullName>
    </recommendedName>
</protein>
<dbReference type="AlphaFoldDB" id="A0A7W5BEU4"/>
<proteinExistence type="predicted"/>